<comment type="similarity">
    <text evidence="9 10">Belongs to the peptidase M15D family.</text>
</comment>
<dbReference type="SUPFAM" id="SSF55166">
    <property type="entry name" value="Hedgehog/DD-peptidase"/>
    <property type="match status" value="1"/>
</dbReference>
<feature type="active site" description="Proton donor/acceptor" evidence="9">
    <location>
        <position position="186"/>
    </location>
</feature>
<dbReference type="Gene3D" id="3.30.1380.10">
    <property type="match status" value="1"/>
</dbReference>
<evidence type="ECO:0000256" key="8">
    <source>
        <dbReference type="ARBA" id="ARBA00023316"/>
    </source>
</evidence>
<evidence type="ECO:0000256" key="6">
    <source>
        <dbReference type="ARBA" id="ARBA00022997"/>
    </source>
</evidence>
<feature type="binding site" evidence="9">
    <location>
        <position position="118"/>
    </location>
    <ligand>
        <name>Zn(2+)</name>
        <dbReference type="ChEBI" id="CHEBI:29105"/>
        <note>catalytic</note>
    </ligand>
</feature>
<keyword evidence="5 9" id="KW-0862">Zinc</keyword>
<evidence type="ECO:0000256" key="4">
    <source>
        <dbReference type="ARBA" id="ARBA00022801"/>
    </source>
</evidence>
<keyword evidence="4 9" id="KW-0378">Hydrolase</keyword>
<dbReference type="GO" id="GO:0008237">
    <property type="term" value="F:metallopeptidase activity"/>
    <property type="evidence" value="ECO:0007669"/>
    <property type="project" value="UniProtKB-KW"/>
</dbReference>
<reference evidence="11 12" key="1">
    <citation type="submission" date="2020-08" db="EMBL/GenBank/DDBJ databases">
        <title>Genomic Encyclopedia of Type Strains, Phase IV (KMG-IV): sequencing the most valuable type-strain genomes for metagenomic binning, comparative biology and taxonomic classification.</title>
        <authorList>
            <person name="Goeker M."/>
        </authorList>
    </citation>
    <scope>NUCLEOTIDE SEQUENCE [LARGE SCALE GENOMIC DNA]</scope>
    <source>
        <strain evidence="11 12">YIM 65646</strain>
    </source>
</reference>
<evidence type="ECO:0000256" key="3">
    <source>
        <dbReference type="ARBA" id="ARBA00022723"/>
    </source>
</evidence>
<dbReference type="RefSeq" id="WP_184791839.1">
    <property type="nucleotide sequence ID" value="NZ_BONT01000055.1"/>
</dbReference>
<feature type="binding site" evidence="9">
    <location>
        <position position="189"/>
    </location>
    <ligand>
        <name>Zn(2+)</name>
        <dbReference type="ChEBI" id="CHEBI:29105"/>
        <note>catalytic</note>
    </ligand>
</feature>
<feature type="binding site" evidence="9">
    <location>
        <position position="125"/>
    </location>
    <ligand>
        <name>Zn(2+)</name>
        <dbReference type="ChEBI" id="CHEBI:29105"/>
        <note>catalytic</note>
    </ligand>
</feature>
<protein>
    <recommendedName>
        <fullName evidence="9 10">D-alanyl-D-alanine dipeptidase</fullName>
        <shortName evidence="9 10">D-Ala-D-Ala dipeptidase</shortName>
        <ecNumber evidence="9 10">3.4.13.22</ecNumber>
    </recommendedName>
</protein>
<dbReference type="Pfam" id="PF01427">
    <property type="entry name" value="Peptidase_M15"/>
    <property type="match status" value="1"/>
</dbReference>
<dbReference type="PANTHER" id="PTHR43126">
    <property type="entry name" value="D-ALANYL-D-ALANINE DIPEPTIDASE"/>
    <property type="match status" value="1"/>
</dbReference>
<dbReference type="GO" id="GO:0160237">
    <property type="term" value="F:D-Ala-D-Ala dipeptidase activity"/>
    <property type="evidence" value="ECO:0007669"/>
    <property type="project" value="UniProtKB-EC"/>
</dbReference>
<keyword evidence="8 10" id="KW-0961">Cell wall biogenesis/degradation</keyword>
<evidence type="ECO:0000313" key="12">
    <source>
        <dbReference type="Proteomes" id="UP000548476"/>
    </source>
</evidence>
<dbReference type="HAMAP" id="MF_01924">
    <property type="entry name" value="A_A_dipeptidase"/>
    <property type="match status" value="1"/>
</dbReference>
<keyword evidence="7 9" id="KW-0482">Metalloprotease</keyword>
<evidence type="ECO:0000256" key="2">
    <source>
        <dbReference type="ARBA" id="ARBA00022670"/>
    </source>
</evidence>
<evidence type="ECO:0000256" key="5">
    <source>
        <dbReference type="ARBA" id="ARBA00022833"/>
    </source>
</evidence>
<evidence type="ECO:0000256" key="1">
    <source>
        <dbReference type="ARBA" id="ARBA00001362"/>
    </source>
</evidence>
<dbReference type="EC" id="3.4.13.22" evidence="9 10"/>
<keyword evidence="2 9" id="KW-0645">Protease</keyword>
<dbReference type="InterPro" id="IPR000755">
    <property type="entry name" value="A_A_dipeptidase"/>
</dbReference>
<evidence type="ECO:0000313" key="11">
    <source>
        <dbReference type="EMBL" id="MBB6038913.1"/>
    </source>
</evidence>
<organism evidence="11 12">
    <name type="scientific">Phytomonospora endophytica</name>
    <dbReference type="NCBI Taxonomy" id="714109"/>
    <lineage>
        <taxon>Bacteria</taxon>
        <taxon>Bacillati</taxon>
        <taxon>Actinomycetota</taxon>
        <taxon>Actinomycetes</taxon>
        <taxon>Micromonosporales</taxon>
        <taxon>Micromonosporaceae</taxon>
        <taxon>Phytomonospora</taxon>
    </lineage>
</organism>
<keyword evidence="3 9" id="KW-0479">Metal-binding</keyword>
<proteinExistence type="inferred from homology"/>
<dbReference type="PANTHER" id="PTHR43126:SF2">
    <property type="entry name" value="D-ALANYL-D-ALANINE DIPEPTIDASE"/>
    <property type="match status" value="1"/>
</dbReference>
<dbReference type="GO" id="GO:0071555">
    <property type="term" value="P:cell wall organization"/>
    <property type="evidence" value="ECO:0007669"/>
    <property type="project" value="UniProtKB-KW"/>
</dbReference>
<comment type="cofactor">
    <cofactor evidence="9">
        <name>Zn(2+)</name>
        <dbReference type="ChEBI" id="CHEBI:29105"/>
    </cofactor>
    <text evidence="9">Binds 1 zinc ion per subunit.</text>
</comment>
<dbReference type="AlphaFoldDB" id="A0A841FVX8"/>
<dbReference type="CDD" id="cd14843">
    <property type="entry name" value="D-Ala-D-Ala_dipeptidase_like"/>
    <property type="match status" value="1"/>
</dbReference>
<feature type="site" description="Transition state stabilizer" evidence="9">
    <location>
        <position position="74"/>
    </location>
</feature>
<dbReference type="InterPro" id="IPR009045">
    <property type="entry name" value="Zn_M74/Hedgehog-like"/>
</dbReference>
<dbReference type="Proteomes" id="UP000548476">
    <property type="component" value="Unassembled WGS sequence"/>
</dbReference>
<gene>
    <name evidence="11" type="ORF">HNR73_006802</name>
</gene>
<comment type="function">
    <text evidence="9 10">Catalyzes hydrolysis of the D-alanyl-D-alanine dipeptide.</text>
</comment>
<accession>A0A841FVX8</accession>
<evidence type="ECO:0000256" key="10">
    <source>
        <dbReference type="PIRNR" id="PIRNR026671"/>
    </source>
</evidence>
<dbReference type="GO" id="GO:0006508">
    <property type="term" value="P:proteolysis"/>
    <property type="evidence" value="ECO:0007669"/>
    <property type="project" value="UniProtKB-KW"/>
</dbReference>
<comment type="catalytic activity">
    <reaction evidence="1 9 10">
        <text>D-alanyl-D-alanine + H2O = 2 D-alanine</text>
        <dbReference type="Rhea" id="RHEA:20661"/>
        <dbReference type="ChEBI" id="CHEBI:15377"/>
        <dbReference type="ChEBI" id="CHEBI:57416"/>
        <dbReference type="ChEBI" id="CHEBI:57822"/>
        <dbReference type="EC" id="3.4.13.22"/>
    </reaction>
</comment>
<dbReference type="PIRSF" id="PIRSF026671">
    <property type="entry name" value="AA_dipeptidase"/>
    <property type="match status" value="1"/>
</dbReference>
<dbReference type="EMBL" id="JACHGT010000019">
    <property type="protein sequence ID" value="MBB6038913.1"/>
    <property type="molecule type" value="Genomic_DNA"/>
</dbReference>
<sequence>MILLSDPRIAAIESRDNGEALIDLRQVDELRLDPRLADEDGMFARLRENVLDRLLTAQRALPGGLRLLIVEAYRPPHLQRKYFEGYRDELRDTYPGWDEDRLHVEASKYVSPPEVAPHGTGGTVDLTLCTAEGVELDMGTAVNDSPEASGNRCFTASPDVVGEARRNRDTMSAVLRAAGMVNYPTEWWHWSHGDRYWAFTLNASHTRYGPVELT</sequence>
<name>A0A841FVX8_9ACTN</name>
<comment type="caution">
    <text evidence="11">The sequence shown here is derived from an EMBL/GenBank/DDBJ whole genome shotgun (WGS) entry which is preliminary data.</text>
</comment>
<evidence type="ECO:0000256" key="7">
    <source>
        <dbReference type="ARBA" id="ARBA00023049"/>
    </source>
</evidence>
<keyword evidence="12" id="KW-1185">Reference proteome</keyword>
<evidence type="ECO:0000256" key="9">
    <source>
        <dbReference type="HAMAP-Rule" id="MF_01924"/>
    </source>
</evidence>
<keyword evidence="6 9" id="KW-0224">Dipeptidase</keyword>
<dbReference type="GO" id="GO:0008270">
    <property type="term" value="F:zinc ion binding"/>
    <property type="evidence" value="ECO:0007669"/>
    <property type="project" value="UniProtKB-UniRule"/>
</dbReference>